<keyword evidence="5 6" id="KW-0238">DNA-binding</keyword>
<feature type="region of interest" description="Disordered" evidence="7">
    <location>
        <begin position="756"/>
        <end position="785"/>
    </location>
</feature>
<evidence type="ECO:0000313" key="9">
    <source>
        <dbReference type="EMBL" id="GAA0235242.1"/>
    </source>
</evidence>
<keyword evidence="2 6" id="KW-0547">Nucleotide-binding</keyword>
<evidence type="ECO:0000259" key="8">
    <source>
        <dbReference type="SMART" id="SM00968"/>
    </source>
</evidence>
<dbReference type="PIRSF" id="PIRSF005719">
    <property type="entry name" value="SMC"/>
    <property type="match status" value="1"/>
</dbReference>
<dbReference type="CDD" id="cd03278">
    <property type="entry name" value="ABC_SMC_barmotin"/>
    <property type="match status" value="1"/>
</dbReference>
<feature type="coiled-coil region" evidence="6">
    <location>
        <begin position="217"/>
        <end position="265"/>
    </location>
</feature>
<dbReference type="InterPro" id="IPR027417">
    <property type="entry name" value="P-loop_NTPase"/>
</dbReference>
<comment type="subunit">
    <text evidence="6">Homodimer.</text>
</comment>
<evidence type="ECO:0000256" key="4">
    <source>
        <dbReference type="ARBA" id="ARBA00023054"/>
    </source>
</evidence>
<dbReference type="InterPro" id="IPR011890">
    <property type="entry name" value="SMC_prok"/>
</dbReference>
<keyword evidence="4 6" id="KW-0175">Coiled coil</keyword>
<name>A0ABN0U127_9BURK</name>
<comment type="subcellular location">
    <subcellularLocation>
        <location evidence="6">Cytoplasm</location>
    </subcellularLocation>
</comment>
<reference evidence="9 10" key="1">
    <citation type="journal article" date="2019" name="Int. J. Syst. Evol. Microbiol.">
        <title>The Global Catalogue of Microorganisms (GCM) 10K type strain sequencing project: providing services to taxonomists for standard genome sequencing and annotation.</title>
        <authorList>
            <consortium name="The Broad Institute Genomics Platform"/>
            <consortium name="The Broad Institute Genome Sequencing Center for Infectious Disease"/>
            <person name="Wu L."/>
            <person name="Ma J."/>
        </authorList>
    </citation>
    <scope>NUCLEOTIDE SEQUENCE [LARGE SCALE GENOMIC DNA]</scope>
    <source>
        <strain evidence="9 10">JCM 16240</strain>
    </source>
</reference>
<feature type="compositionally biased region" description="Basic and acidic residues" evidence="7">
    <location>
        <begin position="756"/>
        <end position="767"/>
    </location>
</feature>
<comment type="caution">
    <text evidence="9">The sequence shown here is derived from an EMBL/GenBank/DDBJ whole genome shotgun (WGS) entry which is preliminary data.</text>
</comment>
<dbReference type="NCBIfam" id="TIGR02168">
    <property type="entry name" value="SMC_prok_B"/>
    <property type="match status" value="1"/>
</dbReference>
<keyword evidence="3 6" id="KW-0067">ATP-binding</keyword>
<dbReference type="InterPro" id="IPR010935">
    <property type="entry name" value="SMC_hinge"/>
</dbReference>
<keyword evidence="1 6" id="KW-0963">Cytoplasm</keyword>
<feature type="coiled-coil region" evidence="6">
    <location>
        <begin position="484"/>
        <end position="553"/>
    </location>
</feature>
<comment type="similarity">
    <text evidence="6">Belongs to the SMC family.</text>
</comment>
<dbReference type="HAMAP" id="MF_01894">
    <property type="entry name" value="Smc_prok"/>
    <property type="match status" value="1"/>
</dbReference>
<feature type="coiled-coil region" evidence="6">
    <location>
        <begin position="347"/>
        <end position="451"/>
    </location>
</feature>
<dbReference type="PANTHER" id="PTHR43977">
    <property type="entry name" value="STRUCTURAL MAINTENANCE OF CHROMOSOMES PROTEIN 3"/>
    <property type="match status" value="1"/>
</dbReference>
<protein>
    <recommendedName>
        <fullName evidence="6">Chromosome partition protein Smc</fullName>
    </recommendedName>
</protein>
<sequence length="1223" mass="136717">MRSVRKKELQYSGLSSRTGAASGLPPGLGALSYAVIHAPRFFVNQSTVRLTQIKLAGFKSFVDPTVIPTPSELVGVVGPNGCGKSNIIDAVRWVLGETKASELRGSSMQDVIFNGSSQRKPAARASVELVFDNSQGRAAGQWSAFAEIAVRRVLTRDGASSYFINNQPVRRRDIHDIFLGTGLGTRGYAIIGQGMINRLIEARPEELRVYLEEAAGVSRYKERRRETENRLNDTRENLTRLEDILRELASQLEKLESQARVAADYRALQAEGELKQHALWLLREQAARESRQSLAVETEKAQAELESAVAGLRALESDLETRRAAHFEASERVHQAQGRLFEAGAQVSRLEAEIRHVVDSRNRLQARRAQLQAQQQEWGDQRAHSQASIEDTQAQIEEAEARAEQLAELAQHAQDGLPELDARLRDLATQRDEWRRTLARTEQELALAAQSQRDADSQWRTLDDRRAGLEEERAALGAPDPAELQRWAGECAVAQERLEEAQARLLELESRLPDLEAARAEALHASQEARLDLERLDARRQALIALQEKIQSEDALEPWLQRQELGGLTRLWQQLRVDAGWETALEAVLHERMNALGLRTLDHVRAFAQDAPPARLAFYQVPGDAGQPPAGPDAPRLVDLVHAREPGLRPLLSVWLRDAWVADDLGTALARRGELPPGGAWVVRDGHRVDACSVRFYAADSEQAGQLARRQQIDNLALEIRAAQLIADQALDAHAQADAACRNLTQALQPARQQIAERMRAQHDAQIRHQQLSQQAAQSDEQSRRLERDLRELAGQQEALDARRAEAEARFESLDQVLAEQQERLAELDMQVEDLARQAEQSRQLGRDQERAAQEAEYAVRTLRHRLDELRRTLQLAEEQARRSGADLESLQGELFELDESVAQAGLQDALEARAACEEALREARLEQDRAAAALREADEGRLTLERGLDPLRARITELQLKEQASRLSVEQFAEQLDARQVDRDALRRHLDEQPPQWRRLDWLQSEVQRITRSIESLGAVNLAALDELTAARERKGFLDAQHADLLAAIDTLENAIRRIDRETRELLSQTFETVNKHFGELFPQLFGGGEARLTMTGEEILDAGVQVMAQPPGKRNSTIHLLSGGEKALTATALVFALFKLNPAPFCLLDEVDAPLDDANTERYANLVRGMSDQTQFLFISHNKIAMQMARQLVGVTMQEQGVSRIVAVDMDSALQWAAEAA</sequence>
<dbReference type="InterPro" id="IPR024704">
    <property type="entry name" value="SMC"/>
</dbReference>
<feature type="coiled-coil region" evidence="6">
    <location>
        <begin position="1043"/>
        <end position="1070"/>
    </location>
</feature>
<dbReference type="Pfam" id="PF02463">
    <property type="entry name" value="SMC_N"/>
    <property type="match status" value="1"/>
</dbReference>
<evidence type="ECO:0000256" key="6">
    <source>
        <dbReference type="HAMAP-Rule" id="MF_01894"/>
    </source>
</evidence>
<feature type="compositionally biased region" description="Polar residues" evidence="7">
    <location>
        <begin position="768"/>
        <end position="780"/>
    </location>
</feature>
<dbReference type="InterPro" id="IPR003395">
    <property type="entry name" value="RecF/RecN/SMC_N"/>
</dbReference>
<keyword evidence="10" id="KW-1185">Reference proteome</keyword>
<evidence type="ECO:0000256" key="2">
    <source>
        <dbReference type="ARBA" id="ARBA00022741"/>
    </source>
</evidence>
<proteinExistence type="inferred from homology"/>
<dbReference type="SMART" id="SM00968">
    <property type="entry name" value="SMC_hinge"/>
    <property type="match status" value="1"/>
</dbReference>
<accession>A0ABN0U127</accession>
<comment type="domain">
    <text evidence="6">Contains large globular domains required for ATP hydrolysis at each terminus and a third globular domain forming a flexible hinge near the middle of the molecule. These domains are separated by coiled-coil structures.</text>
</comment>
<feature type="domain" description="SMC hinge" evidence="8">
    <location>
        <begin position="565"/>
        <end position="672"/>
    </location>
</feature>
<comment type="function">
    <text evidence="6">Required for chromosome condensation and partitioning.</text>
</comment>
<feature type="binding site" evidence="6">
    <location>
        <begin position="79"/>
        <end position="86"/>
    </location>
    <ligand>
        <name>ATP</name>
        <dbReference type="ChEBI" id="CHEBI:30616"/>
    </ligand>
</feature>
<dbReference type="Proteomes" id="UP001501176">
    <property type="component" value="Unassembled WGS sequence"/>
</dbReference>
<evidence type="ECO:0000256" key="5">
    <source>
        <dbReference type="ARBA" id="ARBA00023125"/>
    </source>
</evidence>
<dbReference type="Pfam" id="PF06470">
    <property type="entry name" value="SMC_hinge"/>
    <property type="match status" value="1"/>
</dbReference>
<evidence type="ECO:0000256" key="1">
    <source>
        <dbReference type="ARBA" id="ARBA00022490"/>
    </source>
</evidence>
<evidence type="ECO:0000256" key="3">
    <source>
        <dbReference type="ARBA" id="ARBA00022840"/>
    </source>
</evidence>
<dbReference type="SUPFAM" id="SSF52540">
    <property type="entry name" value="P-loop containing nucleoside triphosphate hydrolases"/>
    <property type="match status" value="1"/>
</dbReference>
<dbReference type="Gene3D" id="3.40.50.300">
    <property type="entry name" value="P-loop containing nucleotide triphosphate hydrolases"/>
    <property type="match status" value="2"/>
</dbReference>
<gene>
    <name evidence="6 9" type="primary">smc</name>
    <name evidence="9" type="ORF">GCM10009125_25220</name>
</gene>
<evidence type="ECO:0000256" key="7">
    <source>
        <dbReference type="SAM" id="MobiDB-lite"/>
    </source>
</evidence>
<evidence type="ECO:0000313" key="10">
    <source>
        <dbReference type="Proteomes" id="UP001501176"/>
    </source>
</evidence>
<dbReference type="SUPFAM" id="SSF75553">
    <property type="entry name" value="Smc hinge domain"/>
    <property type="match status" value="1"/>
</dbReference>
<dbReference type="InterPro" id="IPR036277">
    <property type="entry name" value="SMC_hinge_sf"/>
</dbReference>
<organism evidence="9 10">
    <name type="scientific">Castellaniella daejeonensis</name>
    <dbReference type="NCBI Taxonomy" id="659013"/>
    <lineage>
        <taxon>Bacteria</taxon>
        <taxon>Pseudomonadati</taxon>
        <taxon>Pseudomonadota</taxon>
        <taxon>Betaproteobacteria</taxon>
        <taxon>Burkholderiales</taxon>
        <taxon>Alcaligenaceae</taxon>
        <taxon>Castellaniella</taxon>
    </lineage>
</organism>
<dbReference type="EMBL" id="BAAAFN010000015">
    <property type="protein sequence ID" value="GAA0235242.1"/>
    <property type="molecule type" value="Genomic_DNA"/>
</dbReference>